<sequence>MTNLVIIGSDVYARRVIKCIEALIKSGEEISIKGIVDNNEEKTEIKGYKILDKIENASLYNDEDTSFIIAIKNNKTRQEISDKFKEFDYYTIIHPKAKIGKNVSIGKGSIIMDEAVINDNTKIGNYVIVNHGCIIDEEVIVEDYVNLLQSTALGKQVKVDSLTKIGRDVLVIAKISIGKKSIVKNASIVIEDVGDNCIMEGTPAKIIKKL</sequence>
<dbReference type="AlphaFoldDB" id="A0A1V1I1I3"/>
<dbReference type="InterPro" id="IPR011004">
    <property type="entry name" value="Trimer_LpxA-like_sf"/>
</dbReference>
<proteinExistence type="predicted"/>
<dbReference type="Gene3D" id="3.40.50.20">
    <property type="match status" value="1"/>
</dbReference>
<name>A0A1V1I1I3_9FIRM</name>
<evidence type="ECO:0000259" key="1">
    <source>
        <dbReference type="Pfam" id="PF17836"/>
    </source>
</evidence>
<dbReference type="PANTHER" id="PTHR43300:SF7">
    <property type="entry name" value="UDP-N-ACETYLBACILLOSAMINE N-ACETYLTRANSFERASE"/>
    <property type="match status" value="1"/>
</dbReference>
<dbReference type="Proteomes" id="UP000245622">
    <property type="component" value="Chromosome 1"/>
</dbReference>
<feature type="domain" description="PglD N-terminal" evidence="1">
    <location>
        <begin position="3"/>
        <end position="83"/>
    </location>
</feature>
<dbReference type="EMBL" id="LN555523">
    <property type="protein sequence ID" value="CED93989.1"/>
    <property type="molecule type" value="Genomic_DNA"/>
</dbReference>
<dbReference type="GeneID" id="82205418"/>
<keyword evidence="2" id="KW-0808">Transferase</keyword>
<dbReference type="InterPro" id="IPR050179">
    <property type="entry name" value="Trans_hexapeptide_repeat"/>
</dbReference>
<dbReference type="RefSeq" id="WP_180701548.1">
    <property type="nucleotide sequence ID" value="NZ_CAJUCR010000002.1"/>
</dbReference>
<dbReference type="InterPro" id="IPR041561">
    <property type="entry name" value="PglD_N"/>
</dbReference>
<keyword evidence="2" id="KW-0012">Acyltransferase</keyword>
<dbReference type="SUPFAM" id="SSF51161">
    <property type="entry name" value="Trimeric LpxA-like enzymes"/>
    <property type="match status" value="1"/>
</dbReference>
<dbReference type="Pfam" id="PF17836">
    <property type="entry name" value="PglD_N"/>
    <property type="match status" value="1"/>
</dbReference>
<dbReference type="PANTHER" id="PTHR43300">
    <property type="entry name" value="ACETYLTRANSFERASE"/>
    <property type="match status" value="1"/>
</dbReference>
<reference evidence="2 3" key="1">
    <citation type="submission" date="2014-04" db="EMBL/GenBank/DDBJ databases">
        <authorList>
            <person name="Hornung B.V."/>
        </authorList>
    </citation>
    <scope>NUCLEOTIDE SEQUENCE [LARGE SCALE GENOMIC DNA]</scope>
    <source>
        <strain evidence="2 3">CRIB</strain>
    </source>
</reference>
<evidence type="ECO:0000313" key="3">
    <source>
        <dbReference type="Proteomes" id="UP000245622"/>
    </source>
</evidence>
<keyword evidence="3" id="KW-1185">Reference proteome</keyword>
<organism evidence="2 3">
    <name type="scientific">Romboutsia ilealis</name>
    <dbReference type="NCBI Taxonomy" id="1115758"/>
    <lineage>
        <taxon>Bacteria</taxon>
        <taxon>Bacillati</taxon>
        <taxon>Bacillota</taxon>
        <taxon>Clostridia</taxon>
        <taxon>Peptostreptococcales</taxon>
        <taxon>Peptostreptococcaceae</taxon>
        <taxon>Romboutsia</taxon>
    </lineage>
</organism>
<gene>
    <name evidence="2" type="ORF">CRIB_1380</name>
</gene>
<evidence type="ECO:0000313" key="2">
    <source>
        <dbReference type="EMBL" id="CED93989.1"/>
    </source>
</evidence>
<protein>
    <submittedName>
        <fullName evidence="2">Acyltransferase</fullName>
    </submittedName>
</protein>
<dbReference type="GO" id="GO:0016746">
    <property type="term" value="F:acyltransferase activity"/>
    <property type="evidence" value="ECO:0007669"/>
    <property type="project" value="UniProtKB-KW"/>
</dbReference>
<dbReference type="Gene3D" id="2.160.10.10">
    <property type="entry name" value="Hexapeptide repeat proteins"/>
    <property type="match status" value="1"/>
</dbReference>
<dbReference type="KEGG" id="ril:CRIB_1380"/>
<accession>A0A1V1I1I3</accession>